<dbReference type="Proteomes" id="UP001173578">
    <property type="component" value="Unassembled WGS sequence"/>
</dbReference>
<reference evidence="2" key="2">
    <citation type="journal article" date="2022" name="Sci. Total Environ.">
        <title>Prevalence, transmission, and molecular epidemiology of tet(X)-positive bacteria among humans, animals, and environmental niches in China: An epidemiological, and genomic-based study.</title>
        <authorList>
            <person name="Dong N."/>
            <person name="Zeng Y."/>
            <person name="Cai C."/>
            <person name="Sun C."/>
            <person name="Lu J."/>
            <person name="Liu C."/>
            <person name="Zhou H."/>
            <person name="Sun Q."/>
            <person name="Shu L."/>
            <person name="Wang H."/>
            <person name="Wang Y."/>
            <person name="Wang S."/>
            <person name="Wu C."/>
            <person name="Chan E.W."/>
            <person name="Chen G."/>
            <person name="Shen Z."/>
            <person name="Chen S."/>
            <person name="Zhang R."/>
        </authorList>
    </citation>
    <scope>NUCLEOTIDE SEQUENCE</scope>
    <source>
        <strain evidence="2">210</strain>
    </source>
</reference>
<dbReference type="RefSeq" id="WP_286485621.1">
    <property type="nucleotide sequence ID" value="NZ_JACALR010000003.1"/>
</dbReference>
<protein>
    <submittedName>
        <fullName evidence="2">Uncharacterized protein</fullName>
    </submittedName>
</protein>
<keyword evidence="1" id="KW-0732">Signal</keyword>
<organism evidence="2 3">
    <name type="scientific">Empedobacter falsenii</name>
    <dbReference type="NCBI Taxonomy" id="343874"/>
    <lineage>
        <taxon>Bacteria</taxon>
        <taxon>Pseudomonadati</taxon>
        <taxon>Bacteroidota</taxon>
        <taxon>Flavobacteriia</taxon>
        <taxon>Flavobacteriales</taxon>
        <taxon>Weeksellaceae</taxon>
        <taxon>Empedobacter</taxon>
    </lineage>
</organism>
<dbReference type="AlphaFoldDB" id="A0AAW7DKA1"/>
<reference evidence="2" key="1">
    <citation type="submission" date="2020-06" db="EMBL/GenBank/DDBJ databases">
        <authorList>
            <person name="Dong N."/>
        </authorList>
    </citation>
    <scope>NUCLEOTIDE SEQUENCE</scope>
    <source>
        <strain evidence="2">210</strain>
    </source>
</reference>
<accession>A0AAW7DKA1</accession>
<feature type="signal peptide" evidence="1">
    <location>
        <begin position="1"/>
        <end position="24"/>
    </location>
</feature>
<comment type="caution">
    <text evidence="2">The sequence shown here is derived from an EMBL/GenBank/DDBJ whole genome shotgun (WGS) entry which is preliminary data.</text>
</comment>
<proteinExistence type="predicted"/>
<feature type="chain" id="PRO_5043734208" evidence="1">
    <location>
        <begin position="25"/>
        <end position="255"/>
    </location>
</feature>
<evidence type="ECO:0000313" key="2">
    <source>
        <dbReference type="EMBL" id="MDM1551007.1"/>
    </source>
</evidence>
<evidence type="ECO:0000256" key="1">
    <source>
        <dbReference type="SAM" id="SignalP"/>
    </source>
</evidence>
<dbReference type="EMBL" id="JACALR010000003">
    <property type="protein sequence ID" value="MDM1551007.1"/>
    <property type="molecule type" value="Genomic_DNA"/>
</dbReference>
<name>A0AAW7DKA1_9FLAO</name>
<gene>
    <name evidence="2" type="ORF">HX095_07250</name>
</gene>
<sequence length="255" mass="27385">MKRNFTFKSLAFLTLFILSFKTQAQTPIKTFYADGNVATKSLSVDTESPNGASSDGTEGSWYKWTLNNGATYYSASSTNAPTGSINHDTNKADITWNVTWPIAGGNPMDLIKDYNVIAEEFNSCQTTSTTDSKTEINVKLVKPDILTIDSDTEICGSSTATFTLYGTPGGIVYYSVTGSATPTGSAIIDQTGKVDIQIVSNGSGDIVLTTTKVEFKADQPSNPTRTETFENLTMTAGNSKTIPLKQAPIISEIVF</sequence>
<evidence type="ECO:0000313" key="3">
    <source>
        <dbReference type="Proteomes" id="UP001173578"/>
    </source>
</evidence>